<gene>
    <name evidence="5" type="ORF">PC113_g16683</name>
    <name evidence="6" type="ORF">PC115_g16048</name>
    <name evidence="7" type="ORF">PC117_g17728</name>
</gene>
<organism evidence="7 8">
    <name type="scientific">Phytophthora cactorum</name>
    <dbReference type="NCBI Taxonomy" id="29920"/>
    <lineage>
        <taxon>Eukaryota</taxon>
        <taxon>Sar</taxon>
        <taxon>Stramenopiles</taxon>
        <taxon>Oomycota</taxon>
        <taxon>Peronosporomycetes</taxon>
        <taxon>Peronosporales</taxon>
        <taxon>Peronosporaceae</taxon>
        <taxon>Phytophthora</taxon>
    </lineage>
</organism>
<dbReference type="Proteomes" id="UP000735874">
    <property type="component" value="Unassembled WGS sequence"/>
</dbReference>
<evidence type="ECO:0000313" key="8">
    <source>
        <dbReference type="Proteomes" id="UP000736787"/>
    </source>
</evidence>
<sequence>MAKVCCGVYGKGTVFSVDLESNADVEALQKVIVNEKKNVNDRFNVDPSSLTLYLARKEGEETKCLSGGQNVEDLLGGDIDATYQNMFSWWKLNKKELFGSDFTPGEEEIHVLVELPKAAVGVGPMMRAVFWLVTGSVVNVLHTRGARSRLYRIADSELGYYDPTNVFSDNKVQAFWYAKNDLQIHVFFPRKSTCIILPESLER</sequence>
<comment type="subcellular location">
    <subcellularLocation>
        <location evidence="1">Host cell</location>
    </subcellularLocation>
    <subcellularLocation>
        <location evidence="2">Secreted</location>
    </subcellularLocation>
</comment>
<keyword evidence="3" id="KW-0964">Secreted</keyword>
<dbReference type="AlphaFoldDB" id="A0A8T1C7H5"/>
<evidence type="ECO:0000313" key="7">
    <source>
        <dbReference type="EMBL" id="KAG2916337.1"/>
    </source>
</evidence>
<dbReference type="EMBL" id="RCMG01000675">
    <property type="protein sequence ID" value="KAG2850553.1"/>
    <property type="molecule type" value="Genomic_DNA"/>
</dbReference>
<feature type="domain" description="Crinkler effector protein N-terminal" evidence="4">
    <location>
        <begin position="3"/>
        <end position="114"/>
    </location>
</feature>
<dbReference type="Proteomes" id="UP000736787">
    <property type="component" value="Unassembled WGS sequence"/>
</dbReference>
<reference evidence="7" key="1">
    <citation type="submission" date="2018-10" db="EMBL/GenBank/DDBJ databases">
        <title>Effector identification in a new, highly contiguous assembly of the strawberry crown rot pathogen Phytophthora cactorum.</title>
        <authorList>
            <person name="Armitage A.D."/>
            <person name="Nellist C.F."/>
            <person name="Bates H."/>
            <person name="Vickerstaff R.J."/>
            <person name="Harrison R.J."/>
        </authorList>
    </citation>
    <scope>NUCLEOTIDE SEQUENCE</scope>
    <source>
        <strain evidence="5">15-7</strain>
        <strain evidence="6">4032</strain>
        <strain evidence="7">4040</strain>
    </source>
</reference>
<dbReference type="Pfam" id="PF20147">
    <property type="entry name" value="Crinkler"/>
    <property type="match status" value="1"/>
</dbReference>
<evidence type="ECO:0000313" key="5">
    <source>
        <dbReference type="EMBL" id="KAG2850553.1"/>
    </source>
</evidence>
<evidence type="ECO:0000256" key="3">
    <source>
        <dbReference type="ARBA" id="ARBA00022525"/>
    </source>
</evidence>
<dbReference type="Proteomes" id="UP000774804">
    <property type="component" value="Unassembled WGS sequence"/>
</dbReference>
<dbReference type="EMBL" id="RCMI01000681">
    <property type="protein sequence ID" value="KAG2900873.1"/>
    <property type="molecule type" value="Genomic_DNA"/>
</dbReference>
<accession>A0A8T1C7H5</accession>
<evidence type="ECO:0000313" key="6">
    <source>
        <dbReference type="EMBL" id="KAG2900873.1"/>
    </source>
</evidence>
<evidence type="ECO:0000256" key="1">
    <source>
        <dbReference type="ARBA" id="ARBA00004340"/>
    </source>
</evidence>
<evidence type="ECO:0000256" key="2">
    <source>
        <dbReference type="ARBA" id="ARBA00004613"/>
    </source>
</evidence>
<name>A0A8T1C7H5_9STRA</name>
<dbReference type="InterPro" id="IPR045379">
    <property type="entry name" value="Crinkler_N"/>
</dbReference>
<comment type="caution">
    <text evidence="7">The sequence shown here is derived from an EMBL/GenBank/DDBJ whole genome shotgun (WGS) entry which is preliminary data.</text>
</comment>
<dbReference type="VEuPathDB" id="FungiDB:PC110_g15500"/>
<dbReference type="GO" id="GO:0043657">
    <property type="term" value="C:host cell"/>
    <property type="evidence" value="ECO:0007669"/>
    <property type="project" value="UniProtKB-SubCell"/>
</dbReference>
<dbReference type="GO" id="GO:0005576">
    <property type="term" value="C:extracellular region"/>
    <property type="evidence" value="ECO:0007669"/>
    <property type="project" value="UniProtKB-SubCell"/>
</dbReference>
<dbReference type="EMBL" id="RCMK01000681">
    <property type="protein sequence ID" value="KAG2916337.1"/>
    <property type="molecule type" value="Genomic_DNA"/>
</dbReference>
<proteinExistence type="predicted"/>
<evidence type="ECO:0000259" key="4">
    <source>
        <dbReference type="Pfam" id="PF20147"/>
    </source>
</evidence>
<protein>
    <recommendedName>
        <fullName evidence="4">Crinkler effector protein N-terminal domain-containing protein</fullName>
    </recommendedName>
</protein>